<keyword evidence="1" id="KW-0812">Transmembrane</keyword>
<protein>
    <submittedName>
        <fullName evidence="2">DUF6728 family protein</fullName>
    </submittedName>
</protein>
<comment type="caution">
    <text evidence="2">The sequence shown here is derived from an EMBL/GenBank/DDBJ whole genome shotgun (WGS) entry which is preliminary data.</text>
</comment>
<dbReference type="InterPro" id="IPR046615">
    <property type="entry name" value="DUF6728"/>
</dbReference>
<keyword evidence="1" id="KW-0472">Membrane</keyword>
<keyword evidence="1" id="KW-1133">Transmembrane helix</keyword>
<dbReference type="Proteomes" id="UP001595907">
    <property type="component" value="Unassembled WGS sequence"/>
</dbReference>
<sequence>MSILRQIGQYLFLVKKDPNDNPTQWMKYMHGINRISILLFLFAMVVLAIKLLRH</sequence>
<evidence type="ECO:0000313" key="3">
    <source>
        <dbReference type="Proteomes" id="UP001595907"/>
    </source>
</evidence>
<name>A0ABV8QTV1_9BACT</name>
<evidence type="ECO:0000313" key="2">
    <source>
        <dbReference type="EMBL" id="MFC4263611.1"/>
    </source>
</evidence>
<proteinExistence type="predicted"/>
<gene>
    <name evidence="2" type="ORF">ACFOWM_12020</name>
</gene>
<reference evidence="3" key="1">
    <citation type="journal article" date="2019" name="Int. J. Syst. Evol. Microbiol.">
        <title>The Global Catalogue of Microorganisms (GCM) 10K type strain sequencing project: providing services to taxonomists for standard genome sequencing and annotation.</title>
        <authorList>
            <consortium name="The Broad Institute Genomics Platform"/>
            <consortium name="The Broad Institute Genome Sequencing Center for Infectious Disease"/>
            <person name="Wu L."/>
            <person name="Ma J."/>
        </authorList>
    </citation>
    <scope>NUCLEOTIDE SEQUENCE [LARGE SCALE GENOMIC DNA]</scope>
    <source>
        <strain evidence="3">CECT 8289</strain>
    </source>
</reference>
<dbReference type="RefSeq" id="WP_379710429.1">
    <property type="nucleotide sequence ID" value="NZ_JBHSCZ010000003.1"/>
</dbReference>
<dbReference type="EMBL" id="JBHSCZ010000003">
    <property type="protein sequence ID" value="MFC4263611.1"/>
    <property type="molecule type" value="Genomic_DNA"/>
</dbReference>
<evidence type="ECO:0000256" key="1">
    <source>
        <dbReference type="SAM" id="Phobius"/>
    </source>
</evidence>
<organism evidence="2 3">
    <name type="scientific">Ferruginibacter yonginensis</name>
    <dbReference type="NCBI Taxonomy" id="1310416"/>
    <lineage>
        <taxon>Bacteria</taxon>
        <taxon>Pseudomonadati</taxon>
        <taxon>Bacteroidota</taxon>
        <taxon>Chitinophagia</taxon>
        <taxon>Chitinophagales</taxon>
        <taxon>Chitinophagaceae</taxon>
        <taxon>Ferruginibacter</taxon>
    </lineage>
</organism>
<feature type="transmembrane region" description="Helical" evidence="1">
    <location>
        <begin position="31"/>
        <end position="52"/>
    </location>
</feature>
<keyword evidence="3" id="KW-1185">Reference proteome</keyword>
<dbReference type="Pfam" id="PF20498">
    <property type="entry name" value="DUF6728"/>
    <property type="match status" value="1"/>
</dbReference>
<accession>A0ABV8QTV1</accession>